<organism evidence="5 7">
    <name type="scientific">Acetobacter indonesiensis</name>
    <dbReference type="NCBI Taxonomy" id="104101"/>
    <lineage>
        <taxon>Bacteria</taxon>
        <taxon>Pseudomonadati</taxon>
        <taxon>Pseudomonadota</taxon>
        <taxon>Alphaproteobacteria</taxon>
        <taxon>Acetobacterales</taxon>
        <taxon>Acetobacteraceae</taxon>
        <taxon>Acetobacter</taxon>
    </lineage>
</organism>
<accession>A0A252AX70</accession>
<gene>
    <name evidence="3" type="ORF">Abin_066_028</name>
    <name evidence="4" type="ORF">AIN02nite_25810</name>
    <name evidence="5" type="ORF">HK17_15810</name>
</gene>
<feature type="signal peptide" evidence="1">
    <location>
        <begin position="1"/>
        <end position="18"/>
    </location>
</feature>
<dbReference type="AlphaFoldDB" id="A0A252AX70"/>
<dbReference type="EMBL" id="JOPA01000008">
    <property type="protein sequence ID" value="OUI95908.1"/>
    <property type="molecule type" value="Genomic_DNA"/>
</dbReference>
<dbReference type="Pfam" id="PF04264">
    <property type="entry name" value="YceI"/>
    <property type="match status" value="1"/>
</dbReference>
<name>A0A252AX70_9PROT</name>
<feature type="domain" description="Lipid/polyisoprenoid-binding YceI-like" evidence="2">
    <location>
        <begin position="35"/>
        <end position="199"/>
    </location>
</feature>
<dbReference type="InterPro" id="IPR036761">
    <property type="entry name" value="TTHA0802/YceI-like_sf"/>
</dbReference>
<reference evidence="4 8" key="4">
    <citation type="submission" date="2019-07" db="EMBL/GenBank/DDBJ databases">
        <title>Whole genome shotgun sequence of Acetobacter indonesiensis NBRC 16471.</title>
        <authorList>
            <person name="Hosoyama A."/>
            <person name="Uohara A."/>
            <person name="Ohji S."/>
            <person name="Ichikawa N."/>
        </authorList>
    </citation>
    <scope>NUCLEOTIDE SEQUENCE [LARGE SCALE GENOMIC DNA]</scope>
    <source>
        <strain evidence="4 8">NBRC 16471</strain>
    </source>
</reference>
<evidence type="ECO:0000313" key="7">
    <source>
        <dbReference type="Proteomes" id="UP000194641"/>
    </source>
</evidence>
<evidence type="ECO:0000313" key="6">
    <source>
        <dbReference type="Proteomes" id="UP000032673"/>
    </source>
</evidence>
<dbReference type="PANTHER" id="PTHR34406">
    <property type="entry name" value="PROTEIN YCEI"/>
    <property type="match status" value="1"/>
</dbReference>
<reference evidence="5" key="2">
    <citation type="submission" date="2014-06" db="EMBL/GenBank/DDBJ databases">
        <authorList>
            <person name="Ju J."/>
            <person name="Zhang J."/>
        </authorList>
    </citation>
    <scope>NUCLEOTIDE SEQUENCE [LARGE SCALE GENOMIC DNA]</scope>
    <source>
        <strain evidence="5">DmL_051</strain>
    </source>
</reference>
<dbReference type="Proteomes" id="UP000032673">
    <property type="component" value="Unassembled WGS sequence"/>
</dbReference>
<proteinExistence type="predicted"/>
<evidence type="ECO:0000313" key="8">
    <source>
        <dbReference type="Proteomes" id="UP000321104"/>
    </source>
</evidence>
<dbReference type="Gene3D" id="2.40.128.110">
    <property type="entry name" value="Lipid/polyisoprenoid-binding, YceI-like"/>
    <property type="match status" value="1"/>
</dbReference>
<evidence type="ECO:0000313" key="3">
    <source>
        <dbReference type="EMBL" id="GAN64431.1"/>
    </source>
</evidence>
<protein>
    <submittedName>
        <fullName evidence="4">Polyisoprenoid-binding protein</fullName>
    </submittedName>
</protein>
<dbReference type="SMART" id="SM00867">
    <property type="entry name" value="YceI"/>
    <property type="match status" value="1"/>
</dbReference>
<keyword evidence="1" id="KW-0732">Signal</keyword>
<dbReference type="EMBL" id="BJXQ01000021">
    <property type="protein sequence ID" value="GEN04556.1"/>
    <property type="molecule type" value="Genomic_DNA"/>
</dbReference>
<dbReference type="Proteomes" id="UP000321104">
    <property type="component" value="Unassembled WGS sequence"/>
</dbReference>
<comment type="caution">
    <text evidence="5">The sequence shown here is derived from an EMBL/GenBank/DDBJ whole genome shotgun (WGS) entry which is preliminary data.</text>
</comment>
<reference evidence="7" key="3">
    <citation type="submission" date="2014-06" db="EMBL/GenBank/DDBJ databases">
        <authorList>
            <person name="Winans N.J."/>
            <person name="Newell P.D."/>
            <person name="Douglas A.E."/>
        </authorList>
    </citation>
    <scope>NUCLEOTIDE SEQUENCE [LARGE SCALE GENOMIC DNA]</scope>
</reference>
<evidence type="ECO:0000313" key="5">
    <source>
        <dbReference type="EMBL" id="OUI95908.1"/>
    </source>
</evidence>
<dbReference type="InterPro" id="IPR007372">
    <property type="entry name" value="Lipid/polyisoprenoid-bd_YceI"/>
</dbReference>
<evidence type="ECO:0000259" key="2">
    <source>
        <dbReference type="SMART" id="SM00867"/>
    </source>
</evidence>
<feature type="chain" id="PRO_5044571079" evidence="1">
    <location>
        <begin position="19"/>
        <end position="202"/>
    </location>
</feature>
<dbReference type="EMBL" id="BAMW01000063">
    <property type="protein sequence ID" value="GAN64431.1"/>
    <property type="molecule type" value="Genomic_DNA"/>
</dbReference>
<dbReference type="SUPFAM" id="SSF101874">
    <property type="entry name" value="YceI-like"/>
    <property type="match status" value="1"/>
</dbReference>
<dbReference type="Proteomes" id="UP000194641">
    <property type="component" value="Unassembled WGS sequence"/>
</dbReference>
<keyword evidence="6" id="KW-1185">Reference proteome</keyword>
<sequence>MLAGWSAALTVFITTSHAAGVSSVMARSPLVEAGRYHVDTLRSQIVFSVSCLGTSQYRGLFSGVYGDLQLDPQNPEKSHVALKLPLASLATTAVDVSRMLRGENWFNAKAFPIAEFVSTEIHSNGASMATVSGNLTLHGVTRPVTLRAHFVGAGQNPINHSYDVGFEAQGTIQRSAFGLTNAMVAVGDDVTLTVSGVFEKDE</sequence>
<evidence type="ECO:0000256" key="1">
    <source>
        <dbReference type="SAM" id="SignalP"/>
    </source>
</evidence>
<reference evidence="3 6" key="1">
    <citation type="submission" date="2012-11" db="EMBL/GenBank/DDBJ databases">
        <title>Whole genome sequence of Acetobacter indonesiensis 5H-1.</title>
        <authorList>
            <person name="Azuma Y."/>
            <person name="Higashiura N."/>
            <person name="Hirakawa H."/>
            <person name="Matsushita K."/>
        </authorList>
    </citation>
    <scope>NUCLEOTIDE SEQUENCE [LARGE SCALE GENOMIC DNA]</scope>
    <source>
        <strain evidence="3 6">5H-1</strain>
    </source>
</reference>
<evidence type="ECO:0000313" key="4">
    <source>
        <dbReference type="EMBL" id="GEN04556.1"/>
    </source>
</evidence>
<dbReference type="PANTHER" id="PTHR34406:SF1">
    <property type="entry name" value="PROTEIN YCEI"/>
    <property type="match status" value="1"/>
</dbReference>